<dbReference type="GO" id="GO:0016020">
    <property type="term" value="C:membrane"/>
    <property type="evidence" value="ECO:0007669"/>
    <property type="project" value="UniProtKB-SubCell"/>
</dbReference>
<proteinExistence type="inferred from homology"/>
<dbReference type="Proteomes" id="UP001153954">
    <property type="component" value="Unassembled WGS sequence"/>
</dbReference>
<dbReference type="PANTHER" id="PTHR28668:SF1">
    <property type="entry name" value="TRANSMEMBRANE PROTEIN 234"/>
    <property type="match status" value="1"/>
</dbReference>
<accession>A0AAU9UJ09</accession>
<dbReference type="Pfam" id="PF10639">
    <property type="entry name" value="TMEM234"/>
    <property type="match status" value="1"/>
</dbReference>
<dbReference type="InterPro" id="IPR037185">
    <property type="entry name" value="EmrE-like"/>
</dbReference>
<evidence type="ECO:0000256" key="4">
    <source>
        <dbReference type="ARBA" id="ARBA00022989"/>
    </source>
</evidence>
<organism evidence="7 8">
    <name type="scientific">Euphydryas editha</name>
    <name type="common">Edith's checkerspot</name>
    <dbReference type="NCBI Taxonomy" id="104508"/>
    <lineage>
        <taxon>Eukaryota</taxon>
        <taxon>Metazoa</taxon>
        <taxon>Ecdysozoa</taxon>
        <taxon>Arthropoda</taxon>
        <taxon>Hexapoda</taxon>
        <taxon>Insecta</taxon>
        <taxon>Pterygota</taxon>
        <taxon>Neoptera</taxon>
        <taxon>Endopterygota</taxon>
        <taxon>Lepidoptera</taxon>
        <taxon>Glossata</taxon>
        <taxon>Ditrysia</taxon>
        <taxon>Papilionoidea</taxon>
        <taxon>Nymphalidae</taxon>
        <taxon>Nymphalinae</taxon>
        <taxon>Euphydryas</taxon>
    </lineage>
</organism>
<evidence type="ECO:0000313" key="8">
    <source>
        <dbReference type="Proteomes" id="UP001153954"/>
    </source>
</evidence>
<keyword evidence="4 6" id="KW-1133">Transmembrane helix</keyword>
<keyword evidence="8" id="KW-1185">Reference proteome</keyword>
<evidence type="ECO:0000256" key="6">
    <source>
        <dbReference type="SAM" id="Phobius"/>
    </source>
</evidence>
<evidence type="ECO:0000256" key="1">
    <source>
        <dbReference type="ARBA" id="ARBA00004141"/>
    </source>
</evidence>
<comment type="similarity">
    <text evidence="2">Belongs to the TMEM234 family.</text>
</comment>
<feature type="transmembrane region" description="Helical" evidence="6">
    <location>
        <begin position="111"/>
        <end position="129"/>
    </location>
</feature>
<evidence type="ECO:0008006" key="9">
    <source>
        <dbReference type="Google" id="ProtNLM"/>
    </source>
</evidence>
<dbReference type="EMBL" id="CAKOGL010000018">
    <property type="protein sequence ID" value="CAH2097953.1"/>
    <property type="molecule type" value="Genomic_DNA"/>
</dbReference>
<evidence type="ECO:0000256" key="2">
    <source>
        <dbReference type="ARBA" id="ARBA00005977"/>
    </source>
</evidence>
<dbReference type="AlphaFoldDB" id="A0AAU9UJ09"/>
<comment type="subcellular location">
    <subcellularLocation>
        <location evidence="1">Membrane</location>
        <topology evidence="1">Multi-pass membrane protein</topology>
    </subcellularLocation>
</comment>
<sequence>MIYRKLATDGLLLLTGVLWGCTNPFIRQGTKGLRKVHAETWIGQAYAEIAFLLGNWRYVVPWLVNQLGSLVYLVAIQRVPLSLAMPAANSLAFAFTALTGSLVGTEEPLDQGSIFGIMLIGVGTALCCWDKTKI</sequence>
<protein>
    <recommendedName>
        <fullName evidence="9">Transmembrane protein 234</fullName>
    </recommendedName>
</protein>
<dbReference type="Gene3D" id="1.10.3730.20">
    <property type="match status" value="1"/>
</dbReference>
<feature type="transmembrane region" description="Helical" evidence="6">
    <location>
        <begin position="87"/>
        <end position="105"/>
    </location>
</feature>
<gene>
    <name evidence="7" type="ORF">EEDITHA_LOCUS13117</name>
</gene>
<keyword evidence="5 6" id="KW-0472">Membrane</keyword>
<evidence type="ECO:0000256" key="3">
    <source>
        <dbReference type="ARBA" id="ARBA00022692"/>
    </source>
</evidence>
<dbReference type="InterPro" id="IPR018908">
    <property type="entry name" value="TMEM234"/>
</dbReference>
<evidence type="ECO:0000313" key="7">
    <source>
        <dbReference type="EMBL" id="CAH2097953.1"/>
    </source>
</evidence>
<dbReference type="PANTHER" id="PTHR28668">
    <property type="entry name" value="TRANSMEMBRANE PROTEIN 234"/>
    <property type="match status" value="1"/>
</dbReference>
<keyword evidence="3 6" id="KW-0812">Transmembrane</keyword>
<reference evidence="7" key="1">
    <citation type="submission" date="2022-03" db="EMBL/GenBank/DDBJ databases">
        <authorList>
            <person name="Tunstrom K."/>
        </authorList>
    </citation>
    <scope>NUCLEOTIDE SEQUENCE</scope>
</reference>
<evidence type="ECO:0000256" key="5">
    <source>
        <dbReference type="ARBA" id="ARBA00023136"/>
    </source>
</evidence>
<dbReference type="SUPFAM" id="SSF103481">
    <property type="entry name" value="Multidrug resistance efflux transporter EmrE"/>
    <property type="match status" value="1"/>
</dbReference>
<name>A0AAU9UJ09_EUPED</name>
<comment type="caution">
    <text evidence="7">The sequence shown here is derived from an EMBL/GenBank/DDBJ whole genome shotgun (WGS) entry which is preliminary data.</text>
</comment>